<evidence type="ECO:0000313" key="4">
    <source>
        <dbReference type="Proteomes" id="UP000002852"/>
    </source>
</evidence>
<accession>A0A3B5R4V7</accession>
<dbReference type="Gene3D" id="3.80.10.10">
    <property type="entry name" value="Ribonuclease Inhibitor"/>
    <property type="match status" value="2"/>
</dbReference>
<dbReference type="AlphaFoldDB" id="A0A3B5R4V7"/>
<dbReference type="OMA" id="YCELQES"/>
<dbReference type="InterPro" id="IPR051261">
    <property type="entry name" value="NLR"/>
</dbReference>
<dbReference type="SMART" id="SM00368">
    <property type="entry name" value="LRR_RI"/>
    <property type="match status" value="5"/>
</dbReference>
<dbReference type="InterPro" id="IPR001611">
    <property type="entry name" value="Leu-rich_rpt"/>
</dbReference>
<dbReference type="Ensembl" id="ENSXMAT00000032975.1">
    <property type="protein sequence ID" value="ENSXMAP00000037271.1"/>
    <property type="gene ID" value="ENSXMAG00000024168.1"/>
</dbReference>
<dbReference type="SUPFAM" id="SSF52047">
    <property type="entry name" value="RNI-like"/>
    <property type="match status" value="1"/>
</dbReference>
<reference evidence="3" key="4">
    <citation type="submission" date="2025-09" db="UniProtKB">
        <authorList>
            <consortium name="Ensembl"/>
        </authorList>
    </citation>
    <scope>IDENTIFICATION</scope>
    <source>
        <strain evidence="3">JP 163 A</strain>
    </source>
</reference>
<evidence type="ECO:0000313" key="3">
    <source>
        <dbReference type="Ensembl" id="ENSXMAP00000037271.1"/>
    </source>
</evidence>
<sequence>VLLISDSSGLKDLDLSKNILQDSGVKLLLAGMQSPLCKLQVLRLSQTGLTGKSCQELSSVISSAFCHLAVLDLSSNELQDSGVKLLCAALLRPHCCLLSQTSLTEACCEEISAVFCAQSSRLREVDLNNNDLGDSGTKCLSAGLQSSRCSVETLRRPEAAKLDLSYNHPGDAGKRLLSARLEDPLCKLQTLRSDSGS</sequence>
<evidence type="ECO:0000256" key="2">
    <source>
        <dbReference type="ARBA" id="ARBA00022737"/>
    </source>
</evidence>
<dbReference type="InterPro" id="IPR032675">
    <property type="entry name" value="LRR_dom_sf"/>
</dbReference>
<keyword evidence="1" id="KW-0433">Leucine-rich repeat</keyword>
<organism evidence="3 4">
    <name type="scientific">Xiphophorus maculatus</name>
    <name type="common">Southern platyfish</name>
    <name type="synonym">Platypoecilus maculatus</name>
    <dbReference type="NCBI Taxonomy" id="8083"/>
    <lineage>
        <taxon>Eukaryota</taxon>
        <taxon>Metazoa</taxon>
        <taxon>Chordata</taxon>
        <taxon>Craniata</taxon>
        <taxon>Vertebrata</taxon>
        <taxon>Euteleostomi</taxon>
        <taxon>Actinopterygii</taxon>
        <taxon>Neopterygii</taxon>
        <taxon>Teleostei</taxon>
        <taxon>Neoteleostei</taxon>
        <taxon>Acanthomorphata</taxon>
        <taxon>Ovalentaria</taxon>
        <taxon>Atherinomorphae</taxon>
        <taxon>Cyprinodontiformes</taxon>
        <taxon>Poeciliidae</taxon>
        <taxon>Poeciliinae</taxon>
        <taxon>Xiphophorus</taxon>
    </lineage>
</organism>
<protein>
    <recommendedName>
        <fullName evidence="5">NACHT LRR and PYD domain-containing protein</fullName>
    </recommendedName>
</protein>
<reference evidence="4" key="1">
    <citation type="submission" date="2012-01" db="EMBL/GenBank/DDBJ databases">
        <authorList>
            <person name="Walter R."/>
            <person name="Schartl M."/>
            <person name="Warren W."/>
        </authorList>
    </citation>
    <scope>NUCLEOTIDE SEQUENCE [LARGE SCALE GENOMIC DNA]</scope>
    <source>
        <strain evidence="4">JP 163 A</strain>
    </source>
</reference>
<dbReference type="Pfam" id="PF13516">
    <property type="entry name" value="LRR_6"/>
    <property type="match status" value="3"/>
</dbReference>
<reference evidence="3" key="3">
    <citation type="submission" date="2025-08" db="UniProtKB">
        <authorList>
            <consortium name="Ensembl"/>
        </authorList>
    </citation>
    <scope>IDENTIFICATION</scope>
    <source>
        <strain evidence="3">JP 163 A</strain>
    </source>
</reference>
<reference evidence="4" key="2">
    <citation type="journal article" date="2013" name="Nat. Genet.">
        <title>The genome of the platyfish, Xiphophorus maculatus, provides insights into evolutionary adaptation and several complex traits.</title>
        <authorList>
            <person name="Schartl M."/>
            <person name="Walter R.B."/>
            <person name="Shen Y."/>
            <person name="Garcia T."/>
            <person name="Catchen J."/>
            <person name="Amores A."/>
            <person name="Braasch I."/>
            <person name="Chalopin D."/>
            <person name="Volff J.N."/>
            <person name="Lesch K.P."/>
            <person name="Bisazza A."/>
            <person name="Minx P."/>
            <person name="Hillier L."/>
            <person name="Wilson R.K."/>
            <person name="Fuerstenberg S."/>
            <person name="Boore J."/>
            <person name="Searle S."/>
            <person name="Postlethwait J.H."/>
            <person name="Warren W.C."/>
        </authorList>
    </citation>
    <scope>NUCLEOTIDE SEQUENCE [LARGE SCALE GENOMIC DNA]</scope>
    <source>
        <strain evidence="4">JP 163 A</strain>
    </source>
</reference>
<keyword evidence="4" id="KW-1185">Reference proteome</keyword>
<evidence type="ECO:0000256" key="1">
    <source>
        <dbReference type="ARBA" id="ARBA00022614"/>
    </source>
</evidence>
<evidence type="ECO:0008006" key="5">
    <source>
        <dbReference type="Google" id="ProtNLM"/>
    </source>
</evidence>
<proteinExistence type="predicted"/>
<dbReference type="InParanoid" id="A0A3B5R4V7"/>
<dbReference type="GeneTree" id="ENSGT01070000253760"/>
<name>A0A3B5R4V7_XIPMA</name>
<dbReference type="PANTHER" id="PTHR24106">
    <property type="entry name" value="NACHT, LRR AND CARD DOMAINS-CONTAINING"/>
    <property type="match status" value="1"/>
</dbReference>
<dbReference type="Proteomes" id="UP000002852">
    <property type="component" value="Unassembled WGS sequence"/>
</dbReference>
<keyword evidence="2" id="KW-0677">Repeat</keyword>